<dbReference type="PROSITE" id="PS50157">
    <property type="entry name" value="ZINC_FINGER_C2H2_2"/>
    <property type="match status" value="1"/>
</dbReference>
<keyword evidence="1" id="KW-0863">Zinc-finger</keyword>
<feature type="region of interest" description="Disordered" evidence="2">
    <location>
        <begin position="130"/>
        <end position="212"/>
    </location>
</feature>
<dbReference type="EnsemblMetazoa" id="XM_038190175.1">
    <property type="protein sequence ID" value="XP_038046103.1"/>
    <property type="gene ID" value="LOC119720491"/>
</dbReference>
<keyword evidence="1" id="KW-0862">Zinc</keyword>
<feature type="domain" description="C2H2-type" evidence="3">
    <location>
        <begin position="534"/>
        <end position="563"/>
    </location>
</feature>
<feature type="compositionally biased region" description="Low complexity" evidence="2">
    <location>
        <begin position="37"/>
        <end position="60"/>
    </location>
</feature>
<feature type="region of interest" description="Disordered" evidence="2">
    <location>
        <begin position="230"/>
        <end position="332"/>
    </location>
</feature>
<evidence type="ECO:0000256" key="2">
    <source>
        <dbReference type="SAM" id="MobiDB-lite"/>
    </source>
</evidence>
<dbReference type="PROSITE" id="PS00028">
    <property type="entry name" value="ZINC_FINGER_C2H2_1"/>
    <property type="match status" value="1"/>
</dbReference>
<protein>
    <recommendedName>
        <fullName evidence="3">C2H2-type domain-containing protein</fullName>
    </recommendedName>
</protein>
<feature type="compositionally biased region" description="Polar residues" evidence="2">
    <location>
        <begin position="152"/>
        <end position="163"/>
    </location>
</feature>
<reference evidence="4" key="1">
    <citation type="submission" date="2022-11" db="UniProtKB">
        <authorList>
            <consortium name="EnsemblMetazoa"/>
        </authorList>
    </citation>
    <scope>IDENTIFICATION</scope>
</reference>
<proteinExistence type="predicted"/>
<name>A0A913Z2P8_PATMI</name>
<sequence length="578" mass="63909">MQSTFLSQMSQQEQQQLSKLAEWWQSYSQAIAAYTNQTPQPGPQSGTQAPNVNVASSPNSNSAAAAAVAAAQYYGTGGGGASSSMLGTSGNSPSTAPASSNLQYAEFYAQMEKYYSACASYTQGQAAASYNSGNYSQQSSGSGGSTHYSSGPLSQQQNTGYSASTWRGRSGERGRGWGRGQRGSFGRGWRHYSDHWPPSNQNPAPAQGQDTLKANPEDVFDWWVGPAASSEPAIGPVGGHFSSRDERVGHPRQHDVHRDDHRPHDVRKDDHHSDRYRNVRDGDRARWSPHGGKSPRARWDDDRTIRGGSNTNKTRSSLPEHPSHTPPKRIPESINFRSMNAHMPTNVESLVQQQIQQMMSPLLAKTAPTLPPRQFTVPPTIRDKQTEPPQSEPSHAGSGKDHLDSRAVKGDQKRDSTEAGLKATTERSSRSRSRSPVRSKVEDEEEEEASGEGEKKIKKQEQQEANSEQKEPAELEDTMDTALAKLNRPLILTEDVPCQSPDSSNKEHPADTGLEGYDSSKKYGEEYIREVTAFQCFLCGRRFWQQDEVEHHCRSQGHFTNYQKCRLNLDDDDDDDDN</sequence>
<feature type="region of interest" description="Disordered" evidence="2">
    <location>
        <begin position="367"/>
        <end position="516"/>
    </location>
</feature>
<dbReference type="OMA" id="DEVEHHC"/>
<dbReference type="OrthoDB" id="10423873at2759"/>
<feature type="compositionally biased region" description="Polar residues" evidence="2">
    <location>
        <begin position="307"/>
        <end position="317"/>
    </location>
</feature>
<feature type="compositionally biased region" description="Basic and acidic residues" evidence="2">
    <location>
        <begin position="452"/>
        <end position="473"/>
    </location>
</feature>
<feature type="compositionally biased region" description="Basic and acidic residues" evidence="2">
    <location>
        <begin position="242"/>
        <end position="286"/>
    </location>
</feature>
<keyword evidence="1" id="KW-0479">Metal-binding</keyword>
<evidence type="ECO:0000313" key="4">
    <source>
        <dbReference type="EnsemblMetazoa" id="XP_038046103.1"/>
    </source>
</evidence>
<feature type="compositionally biased region" description="Polar residues" evidence="2">
    <location>
        <begin position="198"/>
        <end position="212"/>
    </location>
</feature>
<keyword evidence="5" id="KW-1185">Reference proteome</keyword>
<evidence type="ECO:0000256" key="1">
    <source>
        <dbReference type="PROSITE-ProRule" id="PRU00042"/>
    </source>
</evidence>
<feature type="compositionally biased region" description="Acidic residues" evidence="2">
    <location>
        <begin position="442"/>
        <end position="451"/>
    </location>
</feature>
<feature type="compositionally biased region" description="Low complexity" evidence="2">
    <location>
        <begin position="130"/>
        <end position="151"/>
    </location>
</feature>
<feature type="region of interest" description="Disordered" evidence="2">
    <location>
        <begin position="35"/>
        <end position="60"/>
    </location>
</feature>
<dbReference type="RefSeq" id="XP_038046103.1">
    <property type="nucleotide sequence ID" value="XM_038190175.1"/>
</dbReference>
<evidence type="ECO:0000313" key="5">
    <source>
        <dbReference type="Proteomes" id="UP000887568"/>
    </source>
</evidence>
<dbReference type="InterPro" id="IPR013087">
    <property type="entry name" value="Znf_C2H2_type"/>
</dbReference>
<dbReference type="GeneID" id="119720491"/>
<feature type="compositionally biased region" description="Basic and acidic residues" evidence="2">
    <location>
        <begin position="398"/>
        <end position="417"/>
    </location>
</feature>
<dbReference type="Proteomes" id="UP000887568">
    <property type="component" value="Unplaced"/>
</dbReference>
<dbReference type="AlphaFoldDB" id="A0A913Z2P8"/>
<accession>A0A913Z2P8</accession>
<evidence type="ECO:0000259" key="3">
    <source>
        <dbReference type="PROSITE" id="PS50157"/>
    </source>
</evidence>
<feature type="compositionally biased region" description="Gly residues" evidence="2">
    <location>
        <begin position="177"/>
        <end position="186"/>
    </location>
</feature>
<organism evidence="4 5">
    <name type="scientific">Patiria miniata</name>
    <name type="common">Bat star</name>
    <name type="synonym">Asterina miniata</name>
    <dbReference type="NCBI Taxonomy" id="46514"/>
    <lineage>
        <taxon>Eukaryota</taxon>
        <taxon>Metazoa</taxon>
        <taxon>Echinodermata</taxon>
        <taxon>Eleutherozoa</taxon>
        <taxon>Asterozoa</taxon>
        <taxon>Asteroidea</taxon>
        <taxon>Valvatacea</taxon>
        <taxon>Valvatida</taxon>
        <taxon>Asterinidae</taxon>
        <taxon>Patiria</taxon>
    </lineage>
</organism>
<dbReference type="GO" id="GO:0008270">
    <property type="term" value="F:zinc ion binding"/>
    <property type="evidence" value="ECO:0007669"/>
    <property type="project" value="UniProtKB-KW"/>
</dbReference>